<dbReference type="Proteomes" id="UP001219525">
    <property type="component" value="Unassembled WGS sequence"/>
</dbReference>
<evidence type="ECO:0000313" key="1">
    <source>
        <dbReference type="EMBL" id="KAJ7200548.1"/>
    </source>
</evidence>
<reference evidence="1" key="1">
    <citation type="submission" date="2023-03" db="EMBL/GenBank/DDBJ databases">
        <title>Massive genome expansion in bonnet fungi (Mycena s.s.) driven by repeated elements and novel gene families across ecological guilds.</title>
        <authorList>
            <consortium name="Lawrence Berkeley National Laboratory"/>
            <person name="Harder C.B."/>
            <person name="Miyauchi S."/>
            <person name="Viragh M."/>
            <person name="Kuo A."/>
            <person name="Thoen E."/>
            <person name="Andreopoulos B."/>
            <person name="Lu D."/>
            <person name="Skrede I."/>
            <person name="Drula E."/>
            <person name="Henrissat B."/>
            <person name="Morin E."/>
            <person name="Kohler A."/>
            <person name="Barry K."/>
            <person name="LaButti K."/>
            <person name="Morin E."/>
            <person name="Salamov A."/>
            <person name="Lipzen A."/>
            <person name="Mereny Z."/>
            <person name="Hegedus B."/>
            <person name="Baldrian P."/>
            <person name="Stursova M."/>
            <person name="Weitz H."/>
            <person name="Taylor A."/>
            <person name="Grigoriev I.V."/>
            <person name="Nagy L.G."/>
            <person name="Martin F."/>
            <person name="Kauserud H."/>
        </authorList>
    </citation>
    <scope>NUCLEOTIDE SEQUENCE</scope>
    <source>
        <strain evidence="1">9144</strain>
    </source>
</reference>
<protein>
    <submittedName>
        <fullName evidence="1">Uncharacterized protein</fullName>
    </submittedName>
</protein>
<sequence>LNLPEDIRYRPEFMWLSIIVRPHEPDHDQLNYYVRPIVDDFVAGWTRGFRVSRTALHPLG</sequence>
<organism evidence="1 2">
    <name type="scientific">Mycena pura</name>
    <dbReference type="NCBI Taxonomy" id="153505"/>
    <lineage>
        <taxon>Eukaryota</taxon>
        <taxon>Fungi</taxon>
        <taxon>Dikarya</taxon>
        <taxon>Basidiomycota</taxon>
        <taxon>Agaricomycotina</taxon>
        <taxon>Agaricomycetes</taxon>
        <taxon>Agaricomycetidae</taxon>
        <taxon>Agaricales</taxon>
        <taxon>Marasmiineae</taxon>
        <taxon>Mycenaceae</taxon>
        <taxon>Mycena</taxon>
    </lineage>
</organism>
<feature type="non-terminal residue" evidence="1">
    <location>
        <position position="60"/>
    </location>
</feature>
<dbReference type="EMBL" id="JARJCW010000062">
    <property type="protein sequence ID" value="KAJ7200548.1"/>
    <property type="molecule type" value="Genomic_DNA"/>
</dbReference>
<evidence type="ECO:0000313" key="2">
    <source>
        <dbReference type="Proteomes" id="UP001219525"/>
    </source>
</evidence>
<gene>
    <name evidence="1" type="ORF">GGX14DRAFT_300082</name>
</gene>
<name>A0AAD6V2J1_9AGAR</name>
<feature type="non-terminal residue" evidence="1">
    <location>
        <position position="1"/>
    </location>
</feature>
<keyword evidence="2" id="KW-1185">Reference proteome</keyword>
<dbReference type="AlphaFoldDB" id="A0AAD6V2J1"/>
<proteinExistence type="predicted"/>
<comment type="caution">
    <text evidence="1">The sequence shown here is derived from an EMBL/GenBank/DDBJ whole genome shotgun (WGS) entry which is preliminary data.</text>
</comment>
<accession>A0AAD6V2J1</accession>